<feature type="chain" id="PRO_5046531237" evidence="1">
    <location>
        <begin position="18"/>
        <end position="253"/>
    </location>
</feature>
<dbReference type="GeneID" id="113521090"/>
<feature type="signal peptide" evidence="1">
    <location>
        <begin position="1"/>
        <end position="17"/>
    </location>
</feature>
<evidence type="ECO:0000313" key="3">
    <source>
        <dbReference type="RefSeq" id="XP_052754816.1"/>
    </source>
</evidence>
<gene>
    <name evidence="3" type="primary">LOC113521090</name>
</gene>
<name>A0ABM3MTX7_GALME</name>
<sequence length="253" mass="29305">MRSQTILFVGIVSLCSAKEYYDKLDRYLIACHTTDFVCFKRQYKALRDNVLLGNNILNIDYYDPYYFKYGNSGTCIKLSGLEESELVGISMDGAVGLFGLTLELPLRVQQVYNDTKLCAEPEREFTSVQTHNGSLKKFKGNATIQAIYPYEIRKKKGVIHMVLEEEDLEVILDIPHLIDYDMNNTEQLAVYNLSEWAYDILQHIDAAKSFALPYTSQYRTLAERVSIERLLLLYPEEEYTDVKFNFSDSYHFP</sequence>
<protein>
    <submittedName>
        <fullName evidence="3">Uncharacterized protein LOC113521090 isoform X1</fullName>
    </submittedName>
</protein>
<reference evidence="3" key="1">
    <citation type="submission" date="2025-08" db="UniProtKB">
        <authorList>
            <consortium name="RefSeq"/>
        </authorList>
    </citation>
    <scope>IDENTIFICATION</scope>
    <source>
        <tissue evidence="3">Whole larvae</tissue>
    </source>
</reference>
<dbReference type="RefSeq" id="XP_052754816.1">
    <property type="nucleotide sequence ID" value="XM_052898856.1"/>
</dbReference>
<organism evidence="2 3">
    <name type="scientific">Galleria mellonella</name>
    <name type="common">Greater wax moth</name>
    <dbReference type="NCBI Taxonomy" id="7137"/>
    <lineage>
        <taxon>Eukaryota</taxon>
        <taxon>Metazoa</taxon>
        <taxon>Ecdysozoa</taxon>
        <taxon>Arthropoda</taxon>
        <taxon>Hexapoda</taxon>
        <taxon>Insecta</taxon>
        <taxon>Pterygota</taxon>
        <taxon>Neoptera</taxon>
        <taxon>Endopterygota</taxon>
        <taxon>Lepidoptera</taxon>
        <taxon>Glossata</taxon>
        <taxon>Ditrysia</taxon>
        <taxon>Pyraloidea</taxon>
        <taxon>Pyralidae</taxon>
        <taxon>Galleriinae</taxon>
        <taxon>Galleria</taxon>
    </lineage>
</organism>
<accession>A0ABM3MTX7</accession>
<proteinExistence type="predicted"/>
<dbReference type="Proteomes" id="UP001652740">
    <property type="component" value="Unplaced"/>
</dbReference>
<keyword evidence="1" id="KW-0732">Signal</keyword>
<keyword evidence="2" id="KW-1185">Reference proteome</keyword>
<evidence type="ECO:0000313" key="2">
    <source>
        <dbReference type="Proteomes" id="UP001652740"/>
    </source>
</evidence>
<evidence type="ECO:0000256" key="1">
    <source>
        <dbReference type="SAM" id="SignalP"/>
    </source>
</evidence>